<keyword evidence="2" id="KW-0732">Signal</keyword>
<feature type="chain" id="PRO_5019202407" evidence="2">
    <location>
        <begin position="22"/>
        <end position="407"/>
    </location>
</feature>
<comment type="similarity">
    <text evidence="1">Belongs to the outer membrane factor (OMF) (TC 1.B.17) family.</text>
</comment>
<feature type="signal peptide" evidence="2">
    <location>
        <begin position="1"/>
        <end position="21"/>
    </location>
</feature>
<dbReference type="EMBL" id="LR134441">
    <property type="protein sequence ID" value="VEH97605.1"/>
    <property type="molecule type" value="Genomic_DNA"/>
</dbReference>
<organism evidence="4 6">
    <name type="scientific">Kaistella antarctica</name>
    <dbReference type="NCBI Taxonomy" id="266748"/>
    <lineage>
        <taxon>Bacteria</taxon>
        <taxon>Pseudomonadati</taxon>
        <taxon>Bacteroidota</taxon>
        <taxon>Flavobacteriia</taxon>
        <taxon>Flavobacteriales</taxon>
        <taxon>Weeksellaceae</taxon>
        <taxon>Chryseobacterium group</taxon>
        <taxon>Kaistella</taxon>
    </lineage>
</organism>
<evidence type="ECO:0000256" key="2">
    <source>
        <dbReference type="SAM" id="SignalP"/>
    </source>
</evidence>
<dbReference type="PANTHER" id="PTHR30203">
    <property type="entry name" value="OUTER MEMBRANE CATION EFFLUX PROTEIN"/>
    <property type="match status" value="1"/>
</dbReference>
<dbReference type="GO" id="GO:0015562">
    <property type="term" value="F:efflux transmembrane transporter activity"/>
    <property type="evidence" value="ECO:0007669"/>
    <property type="project" value="InterPro"/>
</dbReference>
<evidence type="ECO:0000313" key="4">
    <source>
        <dbReference type="EMBL" id="VEH97605.1"/>
    </source>
</evidence>
<evidence type="ECO:0000313" key="3">
    <source>
        <dbReference type="EMBL" id="KEY19381.1"/>
    </source>
</evidence>
<accession>A0A448NPR8</accession>
<proteinExistence type="inferred from homology"/>
<sequence length="407" mass="47143">MKQLIKIITAFSVLIAIQLKAQTPISLESAYEKAFKNNLNLKSGQLRIEYQDKIKKSYAVVDPLNVSGEIGQFASAYTDNKFSVNQTFRLPGFYNSQKQVLMEEWKNSMLTLDVQRWHLKREVAMIYNELNYQDEKEKLLLRADSIYTNYYKRAELRLKKGESNILEKTTAENYRSQAEIQLANLKKDREVSLYQFNYLINDETMYSNENSNFYEINSPNQDLKYAGNHIVLKQLEQQKAIELAKLNAEKSKLLPTFNIGYNNSSMYGTGADDQFYERSARFHSGMIGVGIPLFNGAQKSLIEGQKINQLIAENNYELGSRSLKNQYASLFGEYEKLKSETDYYKSKGLKNAETIMKTANRLYYEGEINYLEWSILINQSLDIQNKLIDTQKILNAKIIELNNLTQQ</sequence>
<dbReference type="STRING" id="266748.HY04_13350"/>
<dbReference type="AlphaFoldDB" id="A0A448NPR8"/>
<evidence type="ECO:0000313" key="6">
    <source>
        <dbReference type="Proteomes" id="UP000270036"/>
    </source>
</evidence>
<reference evidence="3 5" key="1">
    <citation type="submission" date="2014-07" db="EMBL/GenBank/DDBJ databases">
        <authorList>
            <person name="Pisani N.G."/>
            <person name="Newman J.D."/>
        </authorList>
    </citation>
    <scope>NUCLEOTIDE SEQUENCE [LARGE SCALE GENOMIC DNA]</scope>
    <source>
        <strain evidence="3 5">LMG 24720</strain>
    </source>
</reference>
<dbReference type="Proteomes" id="UP000028349">
    <property type="component" value="Unassembled WGS sequence"/>
</dbReference>
<evidence type="ECO:0000256" key="1">
    <source>
        <dbReference type="ARBA" id="ARBA00007613"/>
    </source>
</evidence>
<dbReference type="Proteomes" id="UP000270036">
    <property type="component" value="Chromosome"/>
</dbReference>
<dbReference type="SUPFAM" id="SSF56954">
    <property type="entry name" value="Outer membrane efflux proteins (OEP)"/>
    <property type="match status" value="1"/>
</dbReference>
<name>A0A448NPR8_9FLAO</name>
<dbReference type="KEGG" id="cant:NCTC13489_00910"/>
<dbReference type="Pfam" id="PF02321">
    <property type="entry name" value="OEP"/>
    <property type="match status" value="1"/>
</dbReference>
<dbReference type="RefSeq" id="WP_034720445.1">
    <property type="nucleotide sequence ID" value="NZ_FOIX01000003.1"/>
</dbReference>
<protein>
    <submittedName>
        <fullName evidence="4">Outer membrane efflux protein</fullName>
    </submittedName>
    <submittedName>
        <fullName evidence="3">Transporter</fullName>
    </submittedName>
</protein>
<dbReference type="EMBL" id="JPEP01000002">
    <property type="protein sequence ID" value="KEY19381.1"/>
    <property type="molecule type" value="Genomic_DNA"/>
</dbReference>
<dbReference type="Gene3D" id="1.20.1600.10">
    <property type="entry name" value="Outer membrane efflux proteins (OEP)"/>
    <property type="match status" value="1"/>
</dbReference>
<dbReference type="OrthoDB" id="712316at2"/>
<dbReference type="InterPro" id="IPR010131">
    <property type="entry name" value="MdtP/NodT-like"/>
</dbReference>
<reference evidence="4 6" key="2">
    <citation type="submission" date="2018-12" db="EMBL/GenBank/DDBJ databases">
        <authorList>
            <consortium name="Pathogen Informatics"/>
        </authorList>
    </citation>
    <scope>NUCLEOTIDE SEQUENCE [LARGE SCALE GENOMIC DNA]</scope>
    <source>
        <strain evidence="4 6">NCTC13489</strain>
    </source>
</reference>
<evidence type="ECO:0000313" key="5">
    <source>
        <dbReference type="Proteomes" id="UP000028349"/>
    </source>
</evidence>
<gene>
    <name evidence="3" type="ORF">HY04_13350</name>
    <name evidence="4" type="ORF">NCTC13489_00910</name>
</gene>
<dbReference type="InterPro" id="IPR003423">
    <property type="entry name" value="OMP_efflux"/>
</dbReference>
<keyword evidence="5" id="KW-1185">Reference proteome</keyword>